<dbReference type="EMBL" id="VEPZ02001421">
    <property type="protein sequence ID" value="KAE8673944.1"/>
    <property type="molecule type" value="Genomic_DNA"/>
</dbReference>
<evidence type="ECO:0000313" key="4">
    <source>
        <dbReference type="Proteomes" id="UP000436088"/>
    </source>
</evidence>
<protein>
    <recommendedName>
        <fullName evidence="5">Secreted protein</fullName>
    </recommendedName>
</protein>
<dbReference type="Proteomes" id="UP000436088">
    <property type="component" value="Unassembled WGS sequence"/>
</dbReference>
<evidence type="ECO:0000313" key="3">
    <source>
        <dbReference type="EMBL" id="KAE8673944.1"/>
    </source>
</evidence>
<feature type="chain" id="PRO_5025642323" description="Secreted protein" evidence="2">
    <location>
        <begin position="18"/>
        <end position="157"/>
    </location>
</feature>
<sequence>MPRWRRLLLLVIGSLQQQDLPLQELDVADGFVQHRRGVHLSPSRDEPFEDPYLLAYPLPPVTSRHALGVFADSHVAPLRFPDRRRVDVDGCIAAILYTSPHGAQTPPQARLPQRRGDLVAPRDRCTQSLHLVSAPRSRTESGEGSMAKLGAKELDVE</sequence>
<gene>
    <name evidence="3" type="ORF">F3Y22_tig00111769pilonHSYRG00155</name>
</gene>
<feature type="region of interest" description="Disordered" evidence="1">
    <location>
        <begin position="133"/>
        <end position="157"/>
    </location>
</feature>
<name>A0A6A2YH90_HIBSY</name>
<organism evidence="3 4">
    <name type="scientific">Hibiscus syriacus</name>
    <name type="common">Rose of Sharon</name>
    <dbReference type="NCBI Taxonomy" id="106335"/>
    <lineage>
        <taxon>Eukaryota</taxon>
        <taxon>Viridiplantae</taxon>
        <taxon>Streptophyta</taxon>
        <taxon>Embryophyta</taxon>
        <taxon>Tracheophyta</taxon>
        <taxon>Spermatophyta</taxon>
        <taxon>Magnoliopsida</taxon>
        <taxon>eudicotyledons</taxon>
        <taxon>Gunneridae</taxon>
        <taxon>Pentapetalae</taxon>
        <taxon>rosids</taxon>
        <taxon>malvids</taxon>
        <taxon>Malvales</taxon>
        <taxon>Malvaceae</taxon>
        <taxon>Malvoideae</taxon>
        <taxon>Hibiscus</taxon>
    </lineage>
</organism>
<proteinExistence type="predicted"/>
<evidence type="ECO:0000256" key="1">
    <source>
        <dbReference type="SAM" id="MobiDB-lite"/>
    </source>
</evidence>
<comment type="caution">
    <text evidence="3">The sequence shown here is derived from an EMBL/GenBank/DDBJ whole genome shotgun (WGS) entry which is preliminary data.</text>
</comment>
<keyword evidence="2" id="KW-0732">Signal</keyword>
<evidence type="ECO:0008006" key="5">
    <source>
        <dbReference type="Google" id="ProtNLM"/>
    </source>
</evidence>
<dbReference type="AlphaFoldDB" id="A0A6A2YH90"/>
<evidence type="ECO:0000256" key="2">
    <source>
        <dbReference type="SAM" id="SignalP"/>
    </source>
</evidence>
<keyword evidence="4" id="KW-1185">Reference proteome</keyword>
<reference evidence="3" key="1">
    <citation type="submission" date="2019-09" db="EMBL/GenBank/DDBJ databases">
        <title>Draft genome information of white flower Hibiscus syriacus.</title>
        <authorList>
            <person name="Kim Y.-M."/>
        </authorList>
    </citation>
    <scope>NUCLEOTIDE SEQUENCE [LARGE SCALE GENOMIC DNA]</scope>
    <source>
        <strain evidence="3">YM2019G1</strain>
    </source>
</reference>
<accession>A0A6A2YH90</accession>
<feature type="signal peptide" evidence="2">
    <location>
        <begin position="1"/>
        <end position="17"/>
    </location>
</feature>